<dbReference type="CDD" id="cd00009">
    <property type="entry name" value="AAA"/>
    <property type="match status" value="1"/>
</dbReference>
<accession>A0A2V3UGI3</accession>
<dbReference type="SUPFAM" id="SSF52540">
    <property type="entry name" value="P-loop containing nucleoside triphosphate hydrolases"/>
    <property type="match status" value="1"/>
</dbReference>
<gene>
    <name evidence="2" type="ORF">C7450_101116</name>
</gene>
<dbReference type="InterPro" id="IPR011704">
    <property type="entry name" value="ATPase_dyneun-rel_AAA"/>
</dbReference>
<dbReference type="OrthoDB" id="9783370at2"/>
<reference evidence="2 3" key="1">
    <citation type="submission" date="2018-05" db="EMBL/GenBank/DDBJ databases">
        <title>Genomic Encyclopedia of Type Strains, Phase IV (KMG-IV): sequencing the most valuable type-strain genomes for metagenomic binning, comparative biology and taxonomic classification.</title>
        <authorList>
            <person name="Goeker M."/>
        </authorList>
    </citation>
    <scope>NUCLEOTIDE SEQUENCE [LARGE SCALE GENOMIC DNA]</scope>
    <source>
        <strain evidence="2 3">DSM 6462</strain>
    </source>
</reference>
<dbReference type="InterPro" id="IPR027417">
    <property type="entry name" value="P-loop_NTPase"/>
</dbReference>
<organism evidence="2 3">
    <name type="scientific">Chelatococcus asaccharovorans</name>
    <dbReference type="NCBI Taxonomy" id="28210"/>
    <lineage>
        <taxon>Bacteria</taxon>
        <taxon>Pseudomonadati</taxon>
        <taxon>Pseudomonadota</taxon>
        <taxon>Alphaproteobacteria</taxon>
        <taxon>Hyphomicrobiales</taxon>
        <taxon>Chelatococcaceae</taxon>
        <taxon>Chelatococcus</taxon>
    </lineage>
</organism>
<evidence type="ECO:0000313" key="3">
    <source>
        <dbReference type="Proteomes" id="UP000248021"/>
    </source>
</evidence>
<protein>
    <submittedName>
        <fullName evidence="2">MoxR-like ATPase</fullName>
    </submittedName>
</protein>
<evidence type="ECO:0000313" key="2">
    <source>
        <dbReference type="EMBL" id="PXW64361.1"/>
    </source>
</evidence>
<dbReference type="PANTHER" id="PTHR42759">
    <property type="entry name" value="MOXR FAMILY PROTEIN"/>
    <property type="match status" value="1"/>
</dbReference>
<dbReference type="Pfam" id="PF07728">
    <property type="entry name" value="AAA_5"/>
    <property type="match status" value="1"/>
</dbReference>
<name>A0A2V3UGI3_9HYPH</name>
<dbReference type="PANTHER" id="PTHR42759:SF1">
    <property type="entry name" value="MAGNESIUM-CHELATASE SUBUNIT CHLD"/>
    <property type="match status" value="1"/>
</dbReference>
<feature type="domain" description="AAA+ ATPase" evidence="1">
    <location>
        <begin position="46"/>
        <end position="200"/>
    </location>
</feature>
<dbReference type="EMBL" id="QJJK01000001">
    <property type="protein sequence ID" value="PXW64361.1"/>
    <property type="molecule type" value="Genomic_DNA"/>
</dbReference>
<dbReference type="GO" id="GO:0005524">
    <property type="term" value="F:ATP binding"/>
    <property type="evidence" value="ECO:0007669"/>
    <property type="project" value="InterPro"/>
</dbReference>
<dbReference type="GO" id="GO:0016887">
    <property type="term" value="F:ATP hydrolysis activity"/>
    <property type="evidence" value="ECO:0007669"/>
    <property type="project" value="InterPro"/>
</dbReference>
<dbReference type="Proteomes" id="UP000248021">
    <property type="component" value="Unassembled WGS sequence"/>
</dbReference>
<comment type="caution">
    <text evidence="2">The sequence shown here is derived from an EMBL/GenBank/DDBJ whole genome shotgun (WGS) entry which is preliminary data.</text>
</comment>
<keyword evidence="3" id="KW-1185">Reference proteome</keyword>
<sequence>MRLEAAPDEGVAARAVSPERIAAELASVSYIADQSLATVIFLALRLGKPVLLEGAPGVGKTEAAKAIAQILGRDLVRLQCYEGIDAAQALYEWNYQRQLLAIRQAGEKDVDIYDDRFLIARPLLKVLKAPQDSVLVVDEIDRADHEFEALLLEFLSDFQISIPERGTLCATSRPVVVLTSNRTRDLAEALRRRCVYHYIEYPDAAREAAIIMLQAGDVAEATARAVARAVRDIRARPLAKPPGIAEAIEWANAATVLEKGGSPWPEAFRRAIGMLVKDEEDLATLGPELGDIVEAALS</sequence>
<dbReference type="AlphaFoldDB" id="A0A2V3UGI3"/>
<proteinExistence type="predicted"/>
<dbReference type="SMART" id="SM00382">
    <property type="entry name" value="AAA"/>
    <property type="match status" value="1"/>
</dbReference>
<evidence type="ECO:0000259" key="1">
    <source>
        <dbReference type="SMART" id="SM00382"/>
    </source>
</evidence>
<dbReference type="RefSeq" id="WP_110372453.1">
    <property type="nucleotide sequence ID" value="NZ_CAKNFM010000006.1"/>
</dbReference>
<dbReference type="InterPro" id="IPR050764">
    <property type="entry name" value="CbbQ/NirQ/NorQ/GpvN"/>
</dbReference>
<dbReference type="Gene3D" id="3.40.50.300">
    <property type="entry name" value="P-loop containing nucleotide triphosphate hydrolases"/>
    <property type="match status" value="1"/>
</dbReference>
<dbReference type="InterPro" id="IPR003593">
    <property type="entry name" value="AAA+_ATPase"/>
</dbReference>